<dbReference type="InterPro" id="IPR036388">
    <property type="entry name" value="WH-like_DNA-bd_sf"/>
</dbReference>
<dbReference type="EMBL" id="JBBNAG010000008">
    <property type="protein sequence ID" value="KAK9113225.1"/>
    <property type="molecule type" value="Genomic_DNA"/>
</dbReference>
<comment type="caution">
    <text evidence="5">The sequence shown here is derived from an EMBL/GenBank/DDBJ whole genome shotgun (WGS) entry which is preliminary data.</text>
</comment>
<keyword evidence="3" id="KW-0611">Plant defense</keyword>
<dbReference type="SUPFAM" id="SSF52058">
    <property type="entry name" value="L domain-like"/>
    <property type="match status" value="1"/>
</dbReference>
<dbReference type="AlphaFoldDB" id="A0AAP0IDE9"/>
<dbReference type="GO" id="GO:0006952">
    <property type="term" value="P:defense response"/>
    <property type="evidence" value="ECO:0007669"/>
    <property type="project" value="UniProtKB-KW"/>
</dbReference>
<dbReference type="InterPro" id="IPR027417">
    <property type="entry name" value="P-loop_NTPase"/>
</dbReference>
<reference evidence="5 6" key="1">
    <citation type="submission" date="2024-01" db="EMBL/GenBank/DDBJ databases">
        <title>Genome assemblies of Stephania.</title>
        <authorList>
            <person name="Yang L."/>
        </authorList>
    </citation>
    <scope>NUCLEOTIDE SEQUENCE [LARGE SCALE GENOMIC DNA]</scope>
    <source>
        <strain evidence="5">JXDWG</strain>
        <tissue evidence="5">Leaf</tissue>
    </source>
</reference>
<dbReference type="Proteomes" id="UP001419268">
    <property type="component" value="Unassembled WGS sequence"/>
</dbReference>
<dbReference type="GO" id="GO:0043531">
    <property type="term" value="F:ADP binding"/>
    <property type="evidence" value="ECO:0007669"/>
    <property type="project" value="InterPro"/>
</dbReference>
<dbReference type="Gene3D" id="3.80.10.10">
    <property type="entry name" value="Ribonuclease Inhibitor"/>
    <property type="match status" value="1"/>
</dbReference>
<dbReference type="Gene3D" id="3.40.50.300">
    <property type="entry name" value="P-loop containing nucleotide triphosphate hydrolases"/>
    <property type="match status" value="1"/>
</dbReference>
<dbReference type="InterPro" id="IPR056845">
    <property type="entry name" value="LRR_Zer-1"/>
</dbReference>
<dbReference type="PANTHER" id="PTHR36766:SF30">
    <property type="entry name" value="TIR-NBS TYPE DISEASE RESISTANCE PROTEIN-RELATED"/>
    <property type="match status" value="1"/>
</dbReference>
<dbReference type="Pfam" id="PF00931">
    <property type="entry name" value="NB-ARC"/>
    <property type="match status" value="1"/>
</dbReference>
<evidence type="ECO:0000313" key="5">
    <source>
        <dbReference type="EMBL" id="KAK9113225.1"/>
    </source>
</evidence>
<dbReference type="InterPro" id="IPR008808">
    <property type="entry name" value="Powdery_mildew-R_dom"/>
</dbReference>
<gene>
    <name evidence="5" type="ORF">Scep_020744</name>
</gene>
<dbReference type="Gene3D" id="1.10.10.10">
    <property type="entry name" value="Winged helix-like DNA-binding domain superfamily/Winged helix DNA-binding domain"/>
    <property type="match status" value="1"/>
</dbReference>
<dbReference type="Pfam" id="PF25013">
    <property type="entry name" value="LRR_Zer-1"/>
    <property type="match status" value="1"/>
</dbReference>
<feature type="domain" description="RPW8" evidence="4">
    <location>
        <begin position="21"/>
        <end position="169"/>
    </location>
</feature>
<evidence type="ECO:0000256" key="1">
    <source>
        <dbReference type="ARBA" id="ARBA00008894"/>
    </source>
</evidence>
<evidence type="ECO:0000256" key="2">
    <source>
        <dbReference type="ARBA" id="ARBA00022737"/>
    </source>
</evidence>
<dbReference type="SUPFAM" id="SSF52540">
    <property type="entry name" value="P-loop containing nucleoside triphosphate hydrolases"/>
    <property type="match status" value="1"/>
</dbReference>
<dbReference type="InterPro" id="IPR002182">
    <property type="entry name" value="NB-ARC"/>
</dbReference>
<keyword evidence="6" id="KW-1185">Reference proteome</keyword>
<evidence type="ECO:0000256" key="3">
    <source>
        <dbReference type="ARBA" id="ARBA00022821"/>
    </source>
</evidence>
<dbReference type="Gene3D" id="1.10.8.430">
    <property type="entry name" value="Helical domain of apoptotic protease-activating factors"/>
    <property type="match status" value="1"/>
</dbReference>
<proteinExistence type="inferred from homology"/>
<dbReference type="PANTHER" id="PTHR36766">
    <property type="entry name" value="PLANT BROAD-SPECTRUM MILDEW RESISTANCE PROTEIN RPW8"/>
    <property type="match status" value="1"/>
</dbReference>
<dbReference type="Pfam" id="PF05659">
    <property type="entry name" value="RPW8"/>
    <property type="match status" value="1"/>
</dbReference>
<evidence type="ECO:0000259" key="4">
    <source>
        <dbReference type="PROSITE" id="PS51153"/>
    </source>
</evidence>
<dbReference type="InterPro" id="IPR032675">
    <property type="entry name" value="LRR_dom_sf"/>
</dbReference>
<keyword evidence="2" id="KW-0677">Repeat</keyword>
<evidence type="ECO:0000313" key="6">
    <source>
        <dbReference type="Proteomes" id="UP001419268"/>
    </source>
</evidence>
<sequence>MVCQVQYLIHASHVELKRSAMAVTDLFAGELATELLKQLIKICRKSCLCKSTAEQLKHYMEDLLPIIQEVKYSGVELPQRRQTQLDRFSETLKTGLELTREVLASPRWNVYKNLQLARKMDKLERSVSRFMNGSLHAHVLADVHHLRFDMAEGFDRVNARININGSGGGHGMLGDDEALVMMTKRVELGPMPVGNNKKSKVVIREMIVGREDLGVVGIRGIGGSGKTTLATEIAKDEQVRRHFNNRIFFVTVSQSPNVEQLQQQLWSQITGNQFMGPNGLIPQWKTQFDRGMNSRALIILDDVWSLSVLEQLIFRRPGCKTLVVSRFKFPTVYDTSYELELLREEEALSLFCHAAFGQKSVPLAANEKLVGQIVDKCKGLPLALKVIGASLRGQPQMFWTSALNRLSRSEPICESHEIKLLKRMAVSVDYLPEKVKECFLDLGSFPEDKKIPLDVLVNVWVEIHDLDEEEAFAILVELSDKNLITLVKDARGADAYSSYFEISVTQHDVLRDLALSLSNSGSVNQRRRLVMPRREAALPKEWERNMDQPFHAQIVSIYTGDMKEFDWFNMDFPKAEVLILNFSSTVYFLPPFIQKMPKLRALILINNSNTCTQLENAAVFSSLGNLRSLWLEKVIAPQPSETITPLPNLQKISLVLCDVRNSLNDSSMELRLKLPRLSELTIDHCVNVVELPSSICSIASLQSLAVSNCHDLIELPSELGRLKSLRALRLYACPALKELPRSICGLEKLEYLDVSQCIKLSRLPEDIGKLSKLERIDMRECPQIRSLPPSVVSLAHLRRVICDEEAAWLWKEVEKVIAALKVQVAEESFDLDWLAE</sequence>
<accession>A0AAP0IDE9</accession>
<name>A0AAP0IDE9_9MAGN</name>
<organism evidence="5 6">
    <name type="scientific">Stephania cephalantha</name>
    <dbReference type="NCBI Taxonomy" id="152367"/>
    <lineage>
        <taxon>Eukaryota</taxon>
        <taxon>Viridiplantae</taxon>
        <taxon>Streptophyta</taxon>
        <taxon>Embryophyta</taxon>
        <taxon>Tracheophyta</taxon>
        <taxon>Spermatophyta</taxon>
        <taxon>Magnoliopsida</taxon>
        <taxon>Ranunculales</taxon>
        <taxon>Menispermaceae</taxon>
        <taxon>Menispermoideae</taxon>
        <taxon>Cissampelideae</taxon>
        <taxon>Stephania</taxon>
    </lineage>
</organism>
<comment type="similarity">
    <text evidence="1">Belongs to the disease resistance NB-LRR family.</text>
</comment>
<protein>
    <recommendedName>
        <fullName evidence="4">RPW8 domain-containing protein</fullName>
    </recommendedName>
</protein>
<dbReference type="PRINTS" id="PR00364">
    <property type="entry name" value="DISEASERSIST"/>
</dbReference>
<dbReference type="InterPro" id="IPR042197">
    <property type="entry name" value="Apaf_helical"/>
</dbReference>
<dbReference type="PROSITE" id="PS51153">
    <property type="entry name" value="RPW8"/>
    <property type="match status" value="1"/>
</dbReference>